<sequence length="46" mass="5602">MEEHRERGRAWWKNGDRMVKLTLLCQRLVILNRSMLTSVKHSCRMM</sequence>
<dbReference type="EMBL" id="JYDJ01000123">
    <property type="protein sequence ID" value="KRX43284.1"/>
    <property type="molecule type" value="Genomic_DNA"/>
</dbReference>
<comment type="caution">
    <text evidence="1">The sequence shown here is derived from an EMBL/GenBank/DDBJ whole genome shotgun (WGS) entry which is preliminary data.</text>
</comment>
<reference evidence="1 2" key="1">
    <citation type="submission" date="2015-01" db="EMBL/GenBank/DDBJ databases">
        <title>Evolution of Trichinella species and genotypes.</title>
        <authorList>
            <person name="Korhonen P.K."/>
            <person name="Edoardo P."/>
            <person name="Giuseppe L.R."/>
            <person name="Gasser R.B."/>
        </authorList>
    </citation>
    <scope>NUCLEOTIDE SEQUENCE [LARGE SCALE GENOMIC DNA]</scope>
    <source>
        <strain evidence="1">ISS417</strain>
    </source>
</reference>
<organism evidence="1 2">
    <name type="scientific">Trichinella murrelli</name>
    <dbReference type="NCBI Taxonomy" id="144512"/>
    <lineage>
        <taxon>Eukaryota</taxon>
        <taxon>Metazoa</taxon>
        <taxon>Ecdysozoa</taxon>
        <taxon>Nematoda</taxon>
        <taxon>Enoplea</taxon>
        <taxon>Dorylaimia</taxon>
        <taxon>Trichinellida</taxon>
        <taxon>Trichinellidae</taxon>
        <taxon>Trichinella</taxon>
    </lineage>
</organism>
<dbReference type="AlphaFoldDB" id="A0A0V0TW50"/>
<proteinExistence type="predicted"/>
<keyword evidence="2" id="KW-1185">Reference proteome</keyword>
<accession>A0A0V0TW50</accession>
<dbReference type="Proteomes" id="UP000055048">
    <property type="component" value="Unassembled WGS sequence"/>
</dbReference>
<name>A0A0V0TW50_9BILA</name>
<evidence type="ECO:0000313" key="2">
    <source>
        <dbReference type="Proteomes" id="UP000055048"/>
    </source>
</evidence>
<gene>
    <name evidence="1" type="ORF">T05_8503</name>
</gene>
<protein>
    <submittedName>
        <fullName evidence="1">Uncharacterized protein</fullName>
    </submittedName>
</protein>
<evidence type="ECO:0000313" key="1">
    <source>
        <dbReference type="EMBL" id="KRX43284.1"/>
    </source>
</evidence>